<feature type="domain" description="DUF4382" evidence="2">
    <location>
        <begin position="17"/>
        <end position="94"/>
    </location>
</feature>
<proteinExistence type="predicted"/>
<feature type="compositionally biased region" description="Gly residues" evidence="1">
    <location>
        <begin position="1"/>
        <end position="12"/>
    </location>
</feature>
<feature type="non-terminal residue" evidence="3">
    <location>
        <position position="1"/>
    </location>
</feature>
<feature type="compositionally biased region" description="Low complexity" evidence="1">
    <location>
        <begin position="13"/>
        <end position="22"/>
    </location>
</feature>
<dbReference type="Proteomes" id="UP000261325">
    <property type="component" value="Unassembled WGS sequence"/>
</dbReference>
<dbReference type="EMBL" id="DLYI01000265">
    <property type="protein sequence ID" value="HAC29880.1"/>
    <property type="molecule type" value="Genomic_DNA"/>
</dbReference>
<dbReference type="Pfam" id="PF14321">
    <property type="entry name" value="DUF4382"/>
    <property type="match status" value="1"/>
</dbReference>
<evidence type="ECO:0000259" key="2">
    <source>
        <dbReference type="Pfam" id="PF14321"/>
    </source>
</evidence>
<accession>A0A3B8WN15</accession>
<evidence type="ECO:0000256" key="1">
    <source>
        <dbReference type="SAM" id="MobiDB-lite"/>
    </source>
</evidence>
<gene>
    <name evidence="3" type="ORF">DCF82_19055</name>
</gene>
<dbReference type="AlphaFoldDB" id="A0A3B8WN15"/>
<comment type="caution">
    <text evidence="3">The sequence shown here is derived from an EMBL/GenBank/DDBJ whole genome shotgun (WGS) entry which is preliminary data.</text>
</comment>
<feature type="region of interest" description="Disordered" evidence="1">
    <location>
        <begin position="1"/>
        <end position="22"/>
    </location>
</feature>
<evidence type="ECO:0000313" key="3">
    <source>
        <dbReference type="EMBL" id="HAC29880.1"/>
    </source>
</evidence>
<organism evidence="3 4">
    <name type="scientific">Marinobacter nauticus</name>
    <name type="common">Marinobacter hydrocarbonoclasticus</name>
    <name type="synonym">Marinobacter aquaeolei</name>
    <dbReference type="NCBI Taxonomy" id="2743"/>
    <lineage>
        <taxon>Bacteria</taxon>
        <taxon>Pseudomonadati</taxon>
        <taxon>Pseudomonadota</taxon>
        <taxon>Gammaproteobacteria</taxon>
        <taxon>Pseudomonadales</taxon>
        <taxon>Marinobacteraceae</taxon>
        <taxon>Marinobacter</taxon>
    </lineage>
</organism>
<name>A0A3B8WN15_MARNT</name>
<sequence>ALVACGGSGGSSSSGETGSVSVGLTDAPTMELSSVNIAFNAIRLKPADGDWLEFSLDETGVVDLLTLQGGVTEPLITNEEVPAGVYNEIRLIIDTDNS</sequence>
<dbReference type="InterPro" id="IPR025491">
    <property type="entry name" value="DUF4382"/>
</dbReference>
<feature type="non-terminal residue" evidence="3">
    <location>
        <position position="98"/>
    </location>
</feature>
<reference evidence="3 4" key="1">
    <citation type="journal article" date="2018" name="Nat. Biotechnol.">
        <title>A standardized bacterial taxonomy based on genome phylogeny substantially revises the tree of life.</title>
        <authorList>
            <person name="Parks D.H."/>
            <person name="Chuvochina M."/>
            <person name="Waite D.W."/>
            <person name="Rinke C."/>
            <person name="Skarshewski A."/>
            <person name="Chaumeil P.A."/>
            <person name="Hugenholtz P."/>
        </authorList>
    </citation>
    <scope>NUCLEOTIDE SEQUENCE [LARGE SCALE GENOMIC DNA]</scope>
    <source>
        <strain evidence="3">UBA9049</strain>
    </source>
</reference>
<evidence type="ECO:0000313" key="4">
    <source>
        <dbReference type="Proteomes" id="UP000261325"/>
    </source>
</evidence>
<protein>
    <recommendedName>
        <fullName evidence="2">DUF4382 domain-containing protein</fullName>
    </recommendedName>
</protein>